<keyword evidence="2" id="KW-1185">Reference proteome</keyword>
<gene>
    <name evidence="1" type="ORF">GCM10007939_22650</name>
</gene>
<dbReference type="EMBL" id="BSNN01000007">
    <property type="protein sequence ID" value="GLQ35981.1"/>
    <property type="molecule type" value="Genomic_DNA"/>
</dbReference>
<reference evidence="2" key="1">
    <citation type="journal article" date="2019" name="Int. J. Syst. Evol. Microbiol.">
        <title>The Global Catalogue of Microorganisms (GCM) 10K type strain sequencing project: providing services to taxonomists for standard genome sequencing and annotation.</title>
        <authorList>
            <consortium name="The Broad Institute Genomics Platform"/>
            <consortium name="The Broad Institute Genome Sequencing Center for Infectious Disease"/>
            <person name="Wu L."/>
            <person name="Ma J."/>
        </authorList>
    </citation>
    <scope>NUCLEOTIDE SEQUENCE [LARGE SCALE GENOMIC DNA]</scope>
    <source>
        <strain evidence="2">NBRC 110140</strain>
    </source>
</reference>
<protein>
    <submittedName>
        <fullName evidence="1">Uncharacterized protein</fullName>
    </submittedName>
</protein>
<comment type="caution">
    <text evidence="1">The sequence shown here is derived from an EMBL/GenBank/DDBJ whole genome shotgun (WGS) entry which is preliminary data.</text>
</comment>
<accession>A0ABQ5VY21</accession>
<evidence type="ECO:0000313" key="1">
    <source>
        <dbReference type="EMBL" id="GLQ35981.1"/>
    </source>
</evidence>
<sequence>MKLLARITIPECGVQLDCMIKHVNDDIYRICEHPTFAEDQVLYADCVRMLKLGDQNYDFQ</sequence>
<organism evidence="1 2">
    <name type="scientific">Amylibacter marinus</name>
    <dbReference type="NCBI Taxonomy" id="1475483"/>
    <lineage>
        <taxon>Bacteria</taxon>
        <taxon>Pseudomonadati</taxon>
        <taxon>Pseudomonadota</taxon>
        <taxon>Alphaproteobacteria</taxon>
        <taxon>Rhodobacterales</taxon>
        <taxon>Paracoccaceae</taxon>
        <taxon>Amylibacter</taxon>
    </lineage>
</organism>
<evidence type="ECO:0000313" key="2">
    <source>
        <dbReference type="Proteomes" id="UP001156694"/>
    </source>
</evidence>
<proteinExistence type="predicted"/>
<dbReference type="Proteomes" id="UP001156694">
    <property type="component" value="Unassembled WGS sequence"/>
</dbReference>
<name>A0ABQ5VY21_9RHOB</name>